<evidence type="ECO:0000256" key="5">
    <source>
        <dbReference type="PIRSR" id="PIRSR015582-2"/>
    </source>
</evidence>
<protein>
    <recommendedName>
        <fullName evidence="6">HpcH/HpaI aldolase/citrate lyase domain-containing protein</fullName>
    </recommendedName>
</protein>
<dbReference type="InterPro" id="IPR040442">
    <property type="entry name" value="Pyrv_kinase-like_dom_sf"/>
</dbReference>
<evidence type="ECO:0000256" key="2">
    <source>
        <dbReference type="ARBA" id="ARBA00022723"/>
    </source>
</evidence>
<gene>
    <name evidence="7" type="ORF">BS47DRAFT_1344598</name>
</gene>
<feature type="binding site" evidence="5">
    <location>
        <position position="148"/>
    </location>
    <ligand>
        <name>Mg(2+)</name>
        <dbReference type="ChEBI" id="CHEBI:18420"/>
    </ligand>
</feature>
<dbReference type="SUPFAM" id="SSF51621">
    <property type="entry name" value="Phosphoenolpyruvate/pyruvate domain"/>
    <property type="match status" value="1"/>
</dbReference>
<feature type="domain" description="HpcH/HpaI aldolase/citrate lyase" evidence="6">
    <location>
        <begin position="30"/>
        <end position="246"/>
    </location>
</feature>
<dbReference type="OrthoDB" id="1773at2759"/>
<dbReference type="PANTHER" id="PTHR32308">
    <property type="entry name" value="LYASE BETA SUBUNIT, PUTATIVE (AFU_ORTHOLOGUE AFUA_4G13030)-RELATED"/>
    <property type="match status" value="1"/>
</dbReference>
<dbReference type="AlphaFoldDB" id="A0A9P6DTD1"/>
<evidence type="ECO:0000256" key="1">
    <source>
        <dbReference type="ARBA" id="ARBA00001946"/>
    </source>
</evidence>
<dbReference type="GO" id="GO:0003824">
    <property type="term" value="F:catalytic activity"/>
    <property type="evidence" value="ECO:0007669"/>
    <property type="project" value="InterPro"/>
</dbReference>
<feature type="binding site" evidence="4">
    <location>
        <position position="148"/>
    </location>
    <ligand>
        <name>substrate</name>
    </ligand>
</feature>
<keyword evidence="2 5" id="KW-0479">Metal-binding</keyword>
<reference evidence="7" key="1">
    <citation type="journal article" date="2020" name="Nat. Commun.">
        <title>Large-scale genome sequencing of mycorrhizal fungi provides insights into the early evolution of symbiotic traits.</title>
        <authorList>
            <person name="Miyauchi S."/>
            <person name="Kiss E."/>
            <person name="Kuo A."/>
            <person name="Drula E."/>
            <person name="Kohler A."/>
            <person name="Sanchez-Garcia M."/>
            <person name="Morin E."/>
            <person name="Andreopoulos B."/>
            <person name="Barry K.W."/>
            <person name="Bonito G."/>
            <person name="Buee M."/>
            <person name="Carver A."/>
            <person name="Chen C."/>
            <person name="Cichocki N."/>
            <person name="Clum A."/>
            <person name="Culley D."/>
            <person name="Crous P.W."/>
            <person name="Fauchery L."/>
            <person name="Girlanda M."/>
            <person name="Hayes R.D."/>
            <person name="Keri Z."/>
            <person name="LaButti K."/>
            <person name="Lipzen A."/>
            <person name="Lombard V."/>
            <person name="Magnuson J."/>
            <person name="Maillard F."/>
            <person name="Murat C."/>
            <person name="Nolan M."/>
            <person name="Ohm R.A."/>
            <person name="Pangilinan J."/>
            <person name="Pereira M.F."/>
            <person name="Perotto S."/>
            <person name="Peter M."/>
            <person name="Pfister S."/>
            <person name="Riley R."/>
            <person name="Sitrit Y."/>
            <person name="Stielow J.B."/>
            <person name="Szollosi G."/>
            <person name="Zifcakova L."/>
            <person name="Stursova M."/>
            <person name="Spatafora J.W."/>
            <person name="Tedersoo L."/>
            <person name="Vaario L.M."/>
            <person name="Yamada A."/>
            <person name="Yan M."/>
            <person name="Wang P."/>
            <person name="Xu J."/>
            <person name="Bruns T."/>
            <person name="Baldrian P."/>
            <person name="Vilgalys R."/>
            <person name="Dunand C."/>
            <person name="Henrissat B."/>
            <person name="Grigoriev I.V."/>
            <person name="Hibbett D."/>
            <person name="Nagy L.G."/>
            <person name="Martin F.M."/>
        </authorList>
    </citation>
    <scope>NUCLEOTIDE SEQUENCE</scope>
    <source>
        <strain evidence="7">UP504</strain>
    </source>
</reference>
<keyword evidence="3 5" id="KW-0460">Magnesium</keyword>
<evidence type="ECO:0000256" key="4">
    <source>
        <dbReference type="PIRSR" id="PIRSR015582-1"/>
    </source>
</evidence>
<evidence type="ECO:0000259" key="6">
    <source>
        <dbReference type="Pfam" id="PF03328"/>
    </source>
</evidence>
<dbReference type="Proteomes" id="UP000886523">
    <property type="component" value="Unassembled WGS sequence"/>
</dbReference>
<dbReference type="PANTHER" id="PTHR32308:SF0">
    <property type="entry name" value="HPCH_HPAI ALDOLASE_CITRATE LYASE DOMAIN-CONTAINING PROTEIN"/>
    <property type="match status" value="1"/>
</dbReference>
<accession>A0A9P6DTD1</accession>
<dbReference type="Gene3D" id="3.20.20.60">
    <property type="entry name" value="Phosphoenolpyruvate-binding domains"/>
    <property type="match status" value="1"/>
</dbReference>
<dbReference type="PIRSF" id="PIRSF015582">
    <property type="entry name" value="Cit_lyase_B"/>
    <property type="match status" value="1"/>
</dbReference>
<feature type="binding site" evidence="4">
    <location>
        <position position="92"/>
    </location>
    <ligand>
        <name>substrate</name>
    </ligand>
</feature>
<evidence type="ECO:0000313" key="8">
    <source>
        <dbReference type="Proteomes" id="UP000886523"/>
    </source>
</evidence>
<dbReference type="InterPro" id="IPR015813">
    <property type="entry name" value="Pyrv/PenolPyrv_kinase-like_dom"/>
</dbReference>
<organism evidence="7 8">
    <name type="scientific">Hydnum rufescens UP504</name>
    <dbReference type="NCBI Taxonomy" id="1448309"/>
    <lineage>
        <taxon>Eukaryota</taxon>
        <taxon>Fungi</taxon>
        <taxon>Dikarya</taxon>
        <taxon>Basidiomycota</taxon>
        <taxon>Agaricomycotina</taxon>
        <taxon>Agaricomycetes</taxon>
        <taxon>Cantharellales</taxon>
        <taxon>Hydnaceae</taxon>
        <taxon>Hydnum</taxon>
    </lineage>
</organism>
<dbReference type="Pfam" id="PF03328">
    <property type="entry name" value="HpcH_HpaI"/>
    <property type="match status" value="1"/>
</dbReference>
<name>A0A9P6DTD1_9AGAM</name>
<comment type="cofactor">
    <cofactor evidence="1">
        <name>Mg(2+)</name>
        <dbReference type="ChEBI" id="CHEBI:18420"/>
    </cofactor>
</comment>
<keyword evidence="8" id="KW-1185">Reference proteome</keyword>
<dbReference type="GO" id="GO:0000287">
    <property type="term" value="F:magnesium ion binding"/>
    <property type="evidence" value="ECO:0007669"/>
    <property type="project" value="TreeGrafter"/>
</dbReference>
<dbReference type="EMBL" id="MU128977">
    <property type="protein sequence ID" value="KAF9513082.1"/>
    <property type="molecule type" value="Genomic_DNA"/>
</dbReference>
<evidence type="ECO:0000256" key="3">
    <source>
        <dbReference type="ARBA" id="ARBA00022842"/>
    </source>
</evidence>
<proteinExistence type="predicted"/>
<comment type="caution">
    <text evidence="7">The sequence shown here is derived from an EMBL/GenBank/DDBJ whole genome shotgun (WGS) entry which is preliminary data.</text>
</comment>
<sequence length="306" mass="34206">MRPMYQLNLITKHSGSRLISTSLYGSSLRRSYLYVPSSSPRMLSKALVSTSDAIIFDLEDSVAPNSKPQARQDLVKFLSDLKETSMDRYCIRINALDTSFFSADISHVIEKSTVKTVVLPKVHSAADLTNISRHVPSNRKINIIASVESAKALWAIGDIASWRSDNMEVVALLFAAEDYCADTGIQRSRSRNELLYTRSRVVAAAKAFGLQAIDMVCVNYRDPEYLKEECEEGRRLGYDGKQAIHPTQVETIHTAFSPSSQEISRAVKILIQMDRAWKSESRGAFGLELEGGGKEMIDEPMVKQLY</sequence>
<feature type="binding site" evidence="5">
    <location>
        <position position="178"/>
    </location>
    <ligand>
        <name>Mg(2+)</name>
        <dbReference type="ChEBI" id="CHEBI:18420"/>
    </ligand>
</feature>
<evidence type="ECO:0000313" key="7">
    <source>
        <dbReference type="EMBL" id="KAF9513082.1"/>
    </source>
</evidence>
<dbReference type="InterPro" id="IPR011206">
    <property type="entry name" value="Citrate_lyase_beta/mcl1/mcl2"/>
</dbReference>
<dbReference type="GO" id="GO:0006107">
    <property type="term" value="P:oxaloacetate metabolic process"/>
    <property type="evidence" value="ECO:0007669"/>
    <property type="project" value="TreeGrafter"/>
</dbReference>
<dbReference type="InterPro" id="IPR005000">
    <property type="entry name" value="Aldolase/citrate-lyase_domain"/>
</dbReference>